<dbReference type="SMR" id="A0A1D6J8B9"/>
<gene>
    <name evidence="1" type="ORF">ZEAMMB73_Zm00001d025647</name>
</gene>
<dbReference type="SUPFAM" id="SSF46565">
    <property type="entry name" value="Chaperone J-domain"/>
    <property type="match status" value="1"/>
</dbReference>
<dbReference type="ExpressionAtlas" id="A0A1D6J8B9">
    <property type="expression patterns" value="baseline and differential"/>
</dbReference>
<accession>A0A1D6J8B9</accession>
<dbReference type="PANTHER" id="PTHR44272">
    <property type="entry name" value="DNAJ DOMAIN (PROKARYOTIC HEAT SHOCK PROTEIN)"/>
    <property type="match status" value="1"/>
</dbReference>
<dbReference type="Gene3D" id="1.10.287.110">
    <property type="entry name" value="DnaJ domain"/>
    <property type="match status" value="1"/>
</dbReference>
<sequence>MQTASERNEVKDMSNRLEARELSTALSKNSSDAMYPIVSKESLLQEMFFSAKTTSGRLHLAKELLKLPTDVLKSFAGSKEGLSTLYSWILDSLGKNATQLLRHCVRLLVLVSTDLVAVRLSATHPYLIDATQSLKRPNSMMPNRSNRASTGTQSVHRTVGKGRETLTCCCGGAGWSGTVAEDARWRGGVWRSEAGLWPAAVRAARQRPQAKCVAQDHLPRWKTLPPFVELWYRPDKNASNPEASELFKEVAYSYNILSDPEKQRQYDNADFEAFENEGVDMEIELSNLGTVNKCLQHFFSKLGVPMKTIIFFYCAGKGHEWHSYGETTPCWKHQLWERLISNVLIFLAYQ</sequence>
<dbReference type="EMBL" id="CM000786">
    <property type="protein sequence ID" value="AQK44163.1"/>
    <property type="molecule type" value="Genomic_DNA"/>
</dbReference>
<dbReference type="InterPro" id="IPR001623">
    <property type="entry name" value="DnaJ_domain"/>
</dbReference>
<dbReference type="PROSITE" id="PS50076">
    <property type="entry name" value="DNAJ_2"/>
    <property type="match status" value="1"/>
</dbReference>
<organism evidence="1">
    <name type="scientific">Zea mays</name>
    <name type="common">Maize</name>
    <dbReference type="NCBI Taxonomy" id="4577"/>
    <lineage>
        <taxon>Eukaryota</taxon>
        <taxon>Viridiplantae</taxon>
        <taxon>Streptophyta</taxon>
        <taxon>Embryophyta</taxon>
        <taxon>Tracheophyta</taxon>
        <taxon>Spermatophyta</taxon>
        <taxon>Magnoliopsida</taxon>
        <taxon>Liliopsida</taxon>
        <taxon>Poales</taxon>
        <taxon>Poaceae</taxon>
        <taxon>PACMAD clade</taxon>
        <taxon>Panicoideae</taxon>
        <taxon>Andropogonodae</taxon>
        <taxon>Andropogoneae</taxon>
        <taxon>Tripsacinae</taxon>
        <taxon>Zea</taxon>
    </lineage>
</organism>
<dbReference type="STRING" id="4577.A0A1D6J8B9"/>
<dbReference type="PANTHER" id="PTHR44272:SF3">
    <property type="entry name" value="J DOMAIN-CONTAINING PROTEIN"/>
    <property type="match status" value="1"/>
</dbReference>
<protein>
    <submittedName>
        <fullName evidence="1">Uncharacterized protein</fullName>
    </submittedName>
</protein>
<dbReference type="Pfam" id="PF00226">
    <property type="entry name" value="DnaJ"/>
    <property type="match status" value="1"/>
</dbReference>
<proteinExistence type="predicted"/>
<dbReference type="InParanoid" id="A0A1D6J8B9"/>
<dbReference type="AlphaFoldDB" id="A0A1D6J8B9"/>
<name>A0A1D6J8B9_MAIZE</name>
<dbReference type="InterPro" id="IPR036869">
    <property type="entry name" value="J_dom_sf"/>
</dbReference>
<dbReference type="InterPro" id="IPR052812">
    <property type="entry name" value="Plant_DnaJ_domain"/>
</dbReference>
<evidence type="ECO:0000313" key="1">
    <source>
        <dbReference type="EMBL" id="AQK44163.1"/>
    </source>
</evidence>
<reference evidence="1" key="1">
    <citation type="submission" date="2015-12" db="EMBL/GenBank/DDBJ databases">
        <title>Update maize B73 reference genome by single molecule sequencing technologies.</title>
        <authorList>
            <consortium name="Maize Genome Sequencing Project"/>
            <person name="Ware D."/>
        </authorList>
    </citation>
    <scope>NUCLEOTIDE SEQUENCE</scope>
    <source>
        <tissue evidence="1">Seedling</tissue>
    </source>
</reference>
<dbReference type="CDD" id="cd06257">
    <property type="entry name" value="DnaJ"/>
    <property type="match status" value="1"/>
</dbReference>
<dbReference type="GO" id="GO:0005783">
    <property type="term" value="C:endoplasmic reticulum"/>
    <property type="evidence" value="ECO:0007669"/>
    <property type="project" value="UniProtKB-ARBA"/>
</dbReference>